<protein>
    <recommendedName>
        <fullName evidence="6">Lipopolysaccharide assembly protein A domain-containing protein</fullName>
    </recommendedName>
</protein>
<evidence type="ECO:0000313" key="5">
    <source>
        <dbReference type="Proteomes" id="UP001601444"/>
    </source>
</evidence>
<keyword evidence="2" id="KW-0812">Transmembrane</keyword>
<accession>A0ABW6PXM3</accession>
<keyword evidence="2" id="KW-1133">Transmembrane helix</keyword>
<proteinExistence type="predicted"/>
<feature type="region of interest" description="Disordered" evidence="1">
    <location>
        <begin position="84"/>
        <end position="141"/>
    </location>
</feature>
<feature type="signal peptide" evidence="3">
    <location>
        <begin position="1"/>
        <end position="27"/>
    </location>
</feature>
<evidence type="ECO:0000256" key="1">
    <source>
        <dbReference type="SAM" id="MobiDB-lite"/>
    </source>
</evidence>
<comment type="caution">
    <text evidence="4">The sequence shown here is derived from an EMBL/GenBank/DDBJ whole genome shotgun (WGS) entry which is preliminary data.</text>
</comment>
<feature type="transmembrane region" description="Helical" evidence="2">
    <location>
        <begin position="47"/>
        <end position="72"/>
    </location>
</feature>
<dbReference type="Proteomes" id="UP001601444">
    <property type="component" value="Unassembled WGS sequence"/>
</dbReference>
<keyword evidence="3" id="KW-0732">Signal</keyword>
<sequence>MIILVGVVLLVAAVVVGAAAVSSNTGAAHTLTDDFTVLGYHATGTTGILFLWAAVLGAVGMLGLMLLVAGTFRSSGRLREAKADLRLARRGGPADRAPRPAGEPTPAALTKEPRTAPARGSWRNPFRGRSFGHRSADPAHR</sequence>
<name>A0ABW6PXM3_9NOCA</name>
<organism evidence="4 5">
    <name type="scientific">Nocardia thailandica</name>
    <dbReference type="NCBI Taxonomy" id="257275"/>
    <lineage>
        <taxon>Bacteria</taxon>
        <taxon>Bacillati</taxon>
        <taxon>Actinomycetota</taxon>
        <taxon>Actinomycetes</taxon>
        <taxon>Mycobacteriales</taxon>
        <taxon>Nocardiaceae</taxon>
        <taxon>Nocardia</taxon>
    </lineage>
</organism>
<dbReference type="RefSeq" id="WP_387703260.1">
    <property type="nucleotide sequence ID" value="NZ_JBIAMX010000032.1"/>
</dbReference>
<evidence type="ECO:0008006" key="6">
    <source>
        <dbReference type="Google" id="ProtNLM"/>
    </source>
</evidence>
<evidence type="ECO:0000313" key="4">
    <source>
        <dbReference type="EMBL" id="MFF0547109.1"/>
    </source>
</evidence>
<keyword evidence="2" id="KW-0472">Membrane</keyword>
<gene>
    <name evidence="4" type="ORF">ACFYTF_30165</name>
</gene>
<evidence type="ECO:0000256" key="2">
    <source>
        <dbReference type="SAM" id="Phobius"/>
    </source>
</evidence>
<evidence type="ECO:0000256" key="3">
    <source>
        <dbReference type="SAM" id="SignalP"/>
    </source>
</evidence>
<dbReference type="EMBL" id="JBIAMX010000032">
    <property type="protein sequence ID" value="MFF0547109.1"/>
    <property type="molecule type" value="Genomic_DNA"/>
</dbReference>
<feature type="compositionally biased region" description="Basic and acidic residues" evidence="1">
    <location>
        <begin position="84"/>
        <end position="98"/>
    </location>
</feature>
<reference evidence="4 5" key="1">
    <citation type="submission" date="2024-10" db="EMBL/GenBank/DDBJ databases">
        <title>The Natural Products Discovery Center: Release of the First 8490 Sequenced Strains for Exploring Actinobacteria Biosynthetic Diversity.</title>
        <authorList>
            <person name="Kalkreuter E."/>
            <person name="Kautsar S.A."/>
            <person name="Yang D."/>
            <person name="Bader C.D."/>
            <person name="Teijaro C.N."/>
            <person name="Fluegel L."/>
            <person name="Davis C.M."/>
            <person name="Simpson J.R."/>
            <person name="Lauterbach L."/>
            <person name="Steele A.D."/>
            <person name="Gui C."/>
            <person name="Meng S."/>
            <person name="Li G."/>
            <person name="Viehrig K."/>
            <person name="Ye F."/>
            <person name="Su P."/>
            <person name="Kiefer A.F."/>
            <person name="Nichols A."/>
            <person name="Cepeda A.J."/>
            <person name="Yan W."/>
            <person name="Fan B."/>
            <person name="Jiang Y."/>
            <person name="Adhikari A."/>
            <person name="Zheng C.-J."/>
            <person name="Schuster L."/>
            <person name="Cowan T.M."/>
            <person name="Smanski M.J."/>
            <person name="Chevrette M.G."/>
            <person name="De Carvalho L.P.S."/>
            <person name="Shen B."/>
        </authorList>
    </citation>
    <scope>NUCLEOTIDE SEQUENCE [LARGE SCALE GENOMIC DNA]</scope>
    <source>
        <strain evidence="4 5">NPDC004045</strain>
    </source>
</reference>
<feature type="chain" id="PRO_5047463553" description="Lipopolysaccharide assembly protein A domain-containing protein" evidence="3">
    <location>
        <begin position="28"/>
        <end position="141"/>
    </location>
</feature>
<keyword evidence="5" id="KW-1185">Reference proteome</keyword>